<evidence type="ECO:0000313" key="2">
    <source>
        <dbReference type="EMBL" id="CAJ0965501.1"/>
    </source>
</evidence>
<dbReference type="Proteomes" id="UP001176940">
    <property type="component" value="Unassembled WGS sequence"/>
</dbReference>
<feature type="region of interest" description="Disordered" evidence="1">
    <location>
        <begin position="1"/>
        <end position="45"/>
    </location>
</feature>
<dbReference type="EMBL" id="CAUEEQ010067893">
    <property type="protein sequence ID" value="CAJ0965501.1"/>
    <property type="molecule type" value="Genomic_DNA"/>
</dbReference>
<gene>
    <name evidence="2" type="ORF">RIMI_LOCUS20359836</name>
</gene>
<reference evidence="2" key="1">
    <citation type="submission" date="2023-07" db="EMBL/GenBank/DDBJ databases">
        <authorList>
            <person name="Stuckert A."/>
        </authorList>
    </citation>
    <scope>NUCLEOTIDE SEQUENCE</scope>
</reference>
<proteinExistence type="predicted"/>
<organism evidence="2 3">
    <name type="scientific">Ranitomeya imitator</name>
    <name type="common">mimic poison frog</name>
    <dbReference type="NCBI Taxonomy" id="111125"/>
    <lineage>
        <taxon>Eukaryota</taxon>
        <taxon>Metazoa</taxon>
        <taxon>Chordata</taxon>
        <taxon>Craniata</taxon>
        <taxon>Vertebrata</taxon>
        <taxon>Euteleostomi</taxon>
        <taxon>Amphibia</taxon>
        <taxon>Batrachia</taxon>
        <taxon>Anura</taxon>
        <taxon>Neobatrachia</taxon>
        <taxon>Hyloidea</taxon>
        <taxon>Dendrobatidae</taxon>
        <taxon>Dendrobatinae</taxon>
        <taxon>Ranitomeya</taxon>
    </lineage>
</organism>
<comment type="caution">
    <text evidence="2">The sequence shown here is derived from an EMBL/GenBank/DDBJ whole genome shotgun (WGS) entry which is preliminary data.</text>
</comment>
<accession>A0ABN9MFI3</accession>
<feature type="compositionally biased region" description="Basic and acidic residues" evidence="1">
    <location>
        <begin position="1"/>
        <end position="21"/>
    </location>
</feature>
<protein>
    <submittedName>
        <fullName evidence="2">Uncharacterized protein</fullName>
    </submittedName>
</protein>
<name>A0ABN9MFI3_9NEOB</name>
<evidence type="ECO:0000313" key="3">
    <source>
        <dbReference type="Proteomes" id="UP001176940"/>
    </source>
</evidence>
<keyword evidence="3" id="KW-1185">Reference proteome</keyword>
<evidence type="ECO:0000256" key="1">
    <source>
        <dbReference type="SAM" id="MobiDB-lite"/>
    </source>
</evidence>
<sequence>MEMVKSKSNAENKDNTQEGPKRTRTRQRRNLNPINLKMASQVPLL</sequence>